<reference evidence="4" key="1">
    <citation type="submission" date="2023-07" db="EMBL/GenBank/DDBJ databases">
        <title>Chromosome-level genome assembly of Artemia franciscana.</title>
        <authorList>
            <person name="Jo E."/>
        </authorList>
    </citation>
    <scope>NUCLEOTIDE SEQUENCE</scope>
    <source>
        <tissue evidence="4">Whole body</tissue>
    </source>
</reference>
<evidence type="ECO:0000313" key="5">
    <source>
        <dbReference type="Proteomes" id="UP001187531"/>
    </source>
</evidence>
<feature type="region of interest" description="Disordered" evidence="2">
    <location>
        <begin position="168"/>
        <end position="188"/>
    </location>
</feature>
<evidence type="ECO:0000259" key="3">
    <source>
        <dbReference type="PROSITE" id="PS50097"/>
    </source>
</evidence>
<protein>
    <recommendedName>
        <fullName evidence="3">BTB domain-containing protein</fullName>
    </recommendedName>
</protein>
<evidence type="ECO:0000313" key="4">
    <source>
        <dbReference type="EMBL" id="KAK2715411.1"/>
    </source>
</evidence>
<dbReference type="Pfam" id="PF18694">
    <property type="entry name" value="TDP-43_N"/>
    <property type="match status" value="1"/>
</dbReference>
<keyword evidence="1" id="KW-0539">Nucleus</keyword>
<dbReference type="Pfam" id="PF00651">
    <property type="entry name" value="BTB"/>
    <property type="match status" value="1"/>
</dbReference>
<comment type="caution">
    <text evidence="4">The sequence shown here is derived from an EMBL/GenBank/DDBJ whole genome shotgun (WGS) entry which is preliminary data.</text>
</comment>
<dbReference type="Proteomes" id="UP001187531">
    <property type="component" value="Unassembled WGS sequence"/>
</dbReference>
<dbReference type="InterPro" id="IPR011333">
    <property type="entry name" value="SKP1/BTB/POZ_sf"/>
</dbReference>
<dbReference type="InterPro" id="IPR000210">
    <property type="entry name" value="BTB/POZ_dom"/>
</dbReference>
<dbReference type="PANTHER" id="PTHR23110">
    <property type="entry name" value="BTB DOMAIN TRANSCRIPTION FACTOR"/>
    <property type="match status" value="1"/>
</dbReference>
<gene>
    <name evidence="4" type="ORF">QYM36_010134</name>
</gene>
<dbReference type="AlphaFoldDB" id="A0AA88HZS1"/>
<dbReference type="SMART" id="SM00225">
    <property type="entry name" value="BTB"/>
    <property type="match status" value="1"/>
</dbReference>
<organism evidence="4 5">
    <name type="scientific">Artemia franciscana</name>
    <name type="common">Brine shrimp</name>
    <name type="synonym">Artemia sanfranciscana</name>
    <dbReference type="NCBI Taxonomy" id="6661"/>
    <lineage>
        <taxon>Eukaryota</taxon>
        <taxon>Metazoa</taxon>
        <taxon>Ecdysozoa</taxon>
        <taxon>Arthropoda</taxon>
        <taxon>Crustacea</taxon>
        <taxon>Branchiopoda</taxon>
        <taxon>Anostraca</taxon>
        <taxon>Artemiidae</taxon>
        <taxon>Artemia</taxon>
    </lineage>
</organism>
<dbReference type="CDD" id="cd18315">
    <property type="entry name" value="BTB_POZ_BAB-like"/>
    <property type="match status" value="1"/>
</dbReference>
<feature type="domain" description="BTB" evidence="3">
    <location>
        <begin position="36"/>
        <end position="101"/>
    </location>
</feature>
<dbReference type="Gene3D" id="3.30.710.10">
    <property type="entry name" value="Potassium Channel Kv1.1, Chain A"/>
    <property type="match status" value="1"/>
</dbReference>
<keyword evidence="5" id="KW-1185">Reference proteome</keyword>
<proteinExistence type="predicted"/>
<dbReference type="GO" id="GO:0005634">
    <property type="term" value="C:nucleus"/>
    <property type="evidence" value="ECO:0007669"/>
    <property type="project" value="TreeGrafter"/>
</dbReference>
<dbReference type="InterPro" id="IPR041105">
    <property type="entry name" value="TDP-43_N"/>
</dbReference>
<dbReference type="GO" id="GO:0006357">
    <property type="term" value="P:regulation of transcription by RNA polymerase II"/>
    <property type="evidence" value="ECO:0007669"/>
    <property type="project" value="TreeGrafter"/>
</dbReference>
<name>A0AA88HZS1_ARTSF</name>
<dbReference type="PROSITE" id="PS50097">
    <property type="entry name" value="BTB"/>
    <property type="match status" value="1"/>
</dbReference>
<dbReference type="PANTHER" id="PTHR23110:SF109">
    <property type="entry name" value="FI07618P-RELATED"/>
    <property type="match status" value="1"/>
</dbReference>
<dbReference type="SUPFAM" id="SSF54695">
    <property type="entry name" value="POZ domain"/>
    <property type="match status" value="1"/>
</dbReference>
<evidence type="ECO:0000256" key="1">
    <source>
        <dbReference type="ARBA" id="ARBA00023242"/>
    </source>
</evidence>
<sequence length="563" mass="63307">MQTSSMDQKELCLKWNNYTDVYKGSFATLLNLEHFTDVTLSCDNQIIKCHRLVLSACSSYFENLLVSNSQSQPIIILKDVKFCDLQALVKFMYMGEVSVTQAQFNSLLKLADILKVTGLATHGASSQNSVDPSCLSQNAGLSNPPVKRRRIDADLEISVITQDVLRERSSISGGNDNPSRNSDGTLSPLPFQEKYIVAANPLNYRTEAMERATEEVADNSHLICKEVRDYDCTKSNLVKVESFDPLEDGSSSQIFDSSTDVGCSSDPYFITVNTEFDERLFEIEVLNGYVSLETLKAQFPEGTGLMYRPHPGRPYRILQNIDGSIYPPRGGWKEISVYTLCMPRASQSLLENSFIGYTSETSSKDGIIDEPQFSLSGRTSLRKPTLNTSPIPEARIRRADDENLNANFVPKKDRSMESNYIEGTRGSEKKKAVCDLSVASQFRIQRESFGPELQSMLKSRRQIIGCAARREFVKTLTNQLLNLDRNPSSAFIRTAILSCFNENDIKECFADRVNGHVTVNSPEMSLFSEVLNRRNYLKTIKRRSYQFKGNMWNAQSGSRSKIC</sequence>
<dbReference type="InterPro" id="IPR051095">
    <property type="entry name" value="Dros_DevTransReg"/>
</dbReference>
<feature type="compositionally biased region" description="Polar residues" evidence="2">
    <location>
        <begin position="170"/>
        <end position="185"/>
    </location>
</feature>
<dbReference type="EMBL" id="JAVRJZ010000012">
    <property type="protein sequence ID" value="KAK2715411.1"/>
    <property type="molecule type" value="Genomic_DNA"/>
</dbReference>
<accession>A0AA88HZS1</accession>
<evidence type="ECO:0000256" key="2">
    <source>
        <dbReference type="SAM" id="MobiDB-lite"/>
    </source>
</evidence>